<dbReference type="AlphaFoldDB" id="A0A1M7YS19"/>
<keyword evidence="2" id="KW-1185">Reference proteome</keyword>
<accession>A0A1M7YS19</accession>
<evidence type="ECO:0000313" key="1">
    <source>
        <dbReference type="EMBL" id="SHO55422.1"/>
    </source>
</evidence>
<reference evidence="2" key="1">
    <citation type="submission" date="2016-12" db="EMBL/GenBank/DDBJ databases">
        <authorList>
            <person name="Rodrigo-Torres L."/>
            <person name="Arahal R.D."/>
            <person name="Lucena T."/>
        </authorList>
    </citation>
    <scope>NUCLEOTIDE SEQUENCE [LARGE SCALE GENOMIC DNA]</scope>
</reference>
<name>A0A1M7YS19_9VIBR</name>
<dbReference type="EMBL" id="FRFG01000014">
    <property type="protein sequence ID" value="SHO55422.1"/>
    <property type="molecule type" value="Genomic_DNA"/>
</dbReference>
<proteinExistence type="predicted"/>
<protein>
    <submittedName>
        <fullName evidence="1">Uncharacterized protein</fullName>
    </submittedName>
</protein>
<evidence type="ECO:0000313" key="2">
    <source>
        <dbReference type="Proteomes" id="UP000184600"/>
    </source>
</evidence>
<dbReference type="STRING" id="1117707.VQ7734_01150"/>
<organism evidence="1 2">
    <name type="scientific">Vibrio quintilis</name>
    <dbReference type="NCBI Taxonomy" id="1117707"/>
    <lineage>
        <taxon>Bacteria</taxon>
        <taxon>Pseudomonadati</taxon>
        <taxon>Pseudomonadota</taxon>
        <taxon>Gammaproteobacteria</taxon>
        <taxon>Vibrionales</taxon>
        <taxon>Vibrionaceae</taxon>
        <taxon>Vibrio</taxon>
    </lineage>
</organism>
<gene>
    <name evidence="1" type="ORF">VQ7734_01150</name>
</gene>
<dbReference type="Proteomes" id="UP000184600">
    <property type="component" value="Unassembled WGS sequence"/>
</dbReference>
<sequence length="236" mass="26835">MLFIFSSNAFSTPSNSDNSTLFVNPEVSIEAYISDNSKIDSLKDQLSAKWNFNINVQKQGQHKIVNNCESTLAAYIHGFRPVRQSEFGAYQYSYIQCQSIDLITQMTSPTKSYIQRINLDKHTLNLVPASVGEVISNDDQRKINKYPAMTLGEFTHITKVTQKDNYSVEIEDDSDGIQYMTILAKGDFNGDHIEDLLLSVNNQVKEGSYNTYNLYILTKTHKNGVWEIVTKFPEPH</sequence>